<feature type="transmembrane region" description="Helical" evidence="2">
    <location>
        <begin position="431"/>
        <end position="454"/>
    </location>
</feature>
<accession>A0AB34KDE2</accession>
<feature type="compositionally biased region" description="Basic and acidic residues" evidence="1">
    <location>
        <begin position="13"/>
        <end position="28"/>
    </location>
</feature>
<organism evidence="3 4">
    <name type="scientific">Prymnesium parvum</name>
    <name type="common">Toxic golden alga</name>
    <dbReference type="NCBI Taxonomy" id="97485"/>
    <lineage>
        <taxon>Eukaryota</taxon>
        <taxon>Haptista</taxon>
        <taxon>Haptophyta</taxon>
        <taxon>Prymnesiophyceae</taxon>
        <taxon>Prymnesiales</taxon>
        <taxon>Prymnesiaceae</taxon>
        <taxon>Prymnesium</taxon>
    </lineage>
</organism>
<dbReference type="Proteomes" id="UP001515480">
    <property type="component" value="Unassembled WGS sequence"/>
</dbReference>
<proteinExistence type="predicted"/>
<feature type="transmembrane region" description="Helical" evidence="2">
    <location>
        <begin position="246"/>
        <end position="268"/>
    </location>
</feature>
<feature type="region of interest" description="Disordered" evidence="1">
    <location>
        <begin position="1"/>
        <end position="28"/>
    </location>
</feature>
<keyword evidence="4" id="KW-1185">Reference proteome</keyword>
<sequence length="461" mass="49650">MQQGASSDVEQLLSEHEPETPKPDDATSRWHAQRSTWVIALSSSAAYALSYFWRYPIFLLPQQDLSRRVATLFGRDLDLHACFSLAFILGFGAAKAPAMSFAASHFFFSHRLACILALLVASMLIEGGGIVLFAAQPPLQVVAVFLSSFLSSLLFGLIVTYLEGRQATERMLAVMSGMLIYAGNLSRGAASAVLRCGVAPSRMPLVVGGAACPAACLLLLVTHNSPRPSAADRAARMRRTAMTAKARYAFLRSWALGIGALTLAYALLTGLRSVRDLYSKQIFAASLSVDQAPDYIFLIADLPGAILSVLALLYLNTISSNRRALLTMLAMMLTSTLLGLGSTLLFQFGILGGVAWQLSIGASIFVTYSVMGTPFFDRLLAASSTEGTCSFLIFLSDFCGYCASISLLLYRDFGPPPDDSPGSNHAGELRLFLNLFWVCGGSVVLLVIIAGTYFSRRLPCH</sequence>
<evidence type="ECO:0000313" key="3">
    <source>
        <dbReference type="EMBL" id="KAL1530866.1"/>
    </source>
</evidence>
<reference evidence="3 4" key="1">
    <citation type="journal article" date="2024" name="Science">
        <title>Giant polyketide synthase enzymes in the biosynthesis of giant marine polyether toxins.</title>
        <authorList>
            <person name="Fallon T.R."/>
            <person name="Shende V.V."/>
            <person name="Wierzbicki I.H."/>
            <person name="Pendleton A.L."/>
            <person name="Watervoot N.F."/>
            <person name="Auber R.P."/>
            <person name="Gonzalez D.J."/>
            <person name="Wisecaver J.H."/>
            <person name="Moore B.S."/>
        </authorList>
    </citation>
    <scope>NUCLEOTIDE SEQUENCE [LARGE SCALE GENOMIC DNA]</scope>
    <source>
        <strain evidence="3 4">12B1</strain>
    </source>
</reference>
<feature type="transmembrane region" description="Helical" evidence="2">
    <location>
        <begin position="37"/>
        <end position="57"/>
    </location>
</feature>
<name>A0AB34KDE2_PRYPA</name>
<feature type="transmembrane region" description="Helical" evidence="2">
    <location>
        <begin position="141"/>
        <end position="162"/>
    </location>
</feature>
<feature type="transmembrane region" description="Helical" evidence="2">
    <location>
        <begin position="115"/>
        <end position="135"/>
    </location>
</feature>
<protein>
    <submittedName>
        <fullName evidence="3">Uncharacterized protein</fullName>
    </submittedName>
</protein>
<keyword evidence="2" id="KW-0472">Membrane</keyword>
<evidence type="ECO:0000313" key="4">
    <source>
        <dbReference type="Proteomes" id="UP001515480"/>
    </source>
</evidence>
<keyword evidence="2" id="KW-0812">Transmembrane</keyword>
<feature type="transmembrane region" description="Helical" evidence="2">
    <location>
        <begin position="354"/>
        <end position="376"/>
    </location>
</feature>
<keyword evidence="2" id="KW-1133">Transmembrane helix</keyword>
<feature type="transmembrane region" description="Helical" evidence="2">
    <location>
        <begin position="388"/>
        <end position="411"/>
    </location>
</feature>
<feature type="transmembrane region" description="Helical" evidence="2">
    <location>
        <begin position="324"/>
        <end position="348"/>
    </location>
</feature>
<feature type="transmembrane region" description="Helical" evidence="2">
    <location>
        <begin position="77"/>
        <end position="94"/>
    </location>
</feature>
<dbReference type="InterPro" id="IPR043745">
    <property type="entry name" value="DUF5690"/>
</dbReference>
<evidence type="ECO:0000256" key="2">
    <source>
        <dbReference type="SAM" id="Phobius"/>
    </source>
</evidence>
<evidence type="ECO:0000256" key="1">
    <source>
        <dbReference type="SAM" id="MobiDB-lite"/>
    </source>
</evidence>
<dbReference type="EMBL" id="JBGBPQ010000001">
    <property type="protein sequence ID" value="KAL1530866.1"/>
    <property type="molecule type" value="Genomic_DNA"/>
</dbReference>
<comment type="caution">
    <text evidence="3">The sequence shown here is derived from an EMBL/GenBank/DDBJ whole genome shotgun (WGS) entry which is preliminary data.</text>
</comment>
<feature type="transmembrane region" description="Helical" evidence="2">
    <location>
        <begin position="295"/>
        <end position="315"/>
    </location>
</feature>
<dbReference type="Pfam" id="PF18943">
    <property type="entry name" value="DUF5690"/>
    <property type="match status" value="1"/>
</dbReference>
<gene>
    <name evidence="3" type="ORF">AB1Y20_001760</name>
</gene>
<dbReference type="AlphaFoldDB" id="A0AB34KDE2"/>